<reference evidence="2 3" key="1">
    <citation type="submission" date="2021-05" db="EMBL/GenBank/DDBJ databases">
        <title>The draft genome of Geobacter pelophilus DSM 12255.</title>
        <authorList>
            <person name="Xu Z."/>
            <person name="Masuda Y."/>
            <person name="Itoh H."/>
            <person name="Senoo K."/>
        </authorList>
    </citation>
    <scope>NUCLEOTIDE SEQUENCE [LARGE SCALE GENOMIC DNA]</scope>
    <source>
        <strain evidence="2 3">DSM 12255</strain>
    </source>
</reference>
<keyword evidence="1" id="KW-0472">Membrane</keyword>
<keyword evidence="1" id="KW-1133">Transmembrane helix</keyword>
<name>A0AAW4KYE7_9BACT</name>
<proteinExistence type="predicted"/>
<dbReference type="RefSeq" id="WP_214169727.1">
    <property type="nucleotide sequence ID" value="NZ_JAHCVJ010000001.1"/>
</dbReference>
<feature type="transmembrane region" description="Helical" evidence="1">
    <location>
        <begin position="12"/>
        <end position="32"/>
    </location>
</feature>
<dbReference type="EMBL" id="JAHCVJ010000001">
    <property type="protein sequence ID" value="MBT0662942.1"/>
    <property type="molecule type" value="Genomic_DNA"/>
</dbReference>
<keyword evidence="1" id="KW-0812">Transmembrane</keyword>
<evidence type="ECO:0000256" key="1">
    <source>
        <dbReference type="SAM" id="Phobius"/>
    </source>
</evidence>
<comment type="caution">
    <text evidence="2">The sequence shown here is derived from an EMBL/GenBank/DDBJ whole genome shotgun (WGS) entry which is preliminary data.</text>
</comment>
<evidence type="ECO:0000313" key="2">
    <source>
        <dbReference type="EMBL" id="MBT0662942.1"/>
    </source>
</evidence>
<dbReference type="Proteomes" id="UP000811899">
    <property type="component" value="Unassembled WGS sequence"/>
</dbReference>
<accession>A0AAW4KYE7</accession>
<evidence type="ECO:0008006" key="4">
    <source>
        <dbReference type="Google" id="ProtNLM"/>
    </source>
</evidence>
<protein>
    <recommendedName>
        <fullName evidence="4">DUF2834 domain-containing protein</fullName>
    </recommendedName>
</protein>
<evidence type="ECO:0000313" key="3">
    <source>
        <dbReference type="Proteomes" id="UP000811899"/>
    </source>
</evidence>
<dbReference type="AlphaFoldDB" id="A0AAW4KYE7"/>
<sequence length="118" mass="13380">MSTEINRLVPFRILLIAMIICIIVYTSIVGLNHGWNLFPQFFGDMVAMTWPGQFNFDFMCLLIFSGLWLAWRHQFSPGGIIIGMLGFFGGTMFLAPYLLFVSFKAKGDMNEILLGSSR</sequence>
<feature type="transmembrane region" description="Helical" evidence="1">
    <location>
        <begin position="78"/>
        <end position="100"/>
    </location>
</feature>
<feature type="transmembrane region" description="Helical" evidence="1">
    <location>
        <begin position="52"/>
        <end position="71"/>
    </location>
</feature>
<keyword evidence="3" id="KW-1185">Reference proteome</keyword>
<organism evidence="2 3">
    <name type="scientific">Geoanaerobacter pelophilus</name>
    <dbReference type="NCBI Taxonomy" id="60036"/>
    <lineage>
        <taxon>Bacteria</taxon>
        <taxon>Pseudomonadati</taxon>
        <taxon>Thermodesulfobacteriota</taxon>
        <taxon>Desulfuromonadia</taxon>
        <taxon>Geobacterales</taxon>
        <taxon>Geobacteraceae</taxon>
        <taxon>Geoanaerobacter</taxon>
    </lineage>
</organism>
<gene>
    <name evidence="2" type="ORF">KI809_01410</name>
</gene>